<dbReference type="WBParaSite" id="L893_g7389.t1">
    <property type="protein sequence ID" value="L893_g7389.t1"/>
    <property type="gene ID" value="L893_g7389"/>
</dbReference>
<protein>
    <submittedName>
        <fullName evidence="2">Uncharacterized protein</fullName>
    </submittedName>
</protein>
<reference evidence="2" key="1">
    <citation type="submission" date="2016-11" db="UniProtKB">
        <authorList>
            <consortium name="WormBaseParasite"/>
        </authorList>
    </citation>
    <scope>IDENTIFICATION</scope>
</reference>
<proteinExistence type="predicted"/>
<evidence type="ECO:0000313" key="1">
    <source>
        <dbReference type="Proteomes" id="UP000095287"/>
    </source>
</evidence>
<evidence type="ECO:0000313" key="2">
    <source>
        <dbReference type="WBParaSite" id="L893_g7389.t1"/>
    </source>
</evidence>
<name>A0A1I8AM58_9BILA</name>
<accession>A0A1I8AM58</accession>
<organism evidence="1 2">
    <name type="scientific">Steinernema glaseri</name>
    <dbReference type="NCBI Taxonomy" id="37863"/>
    <lineage>
        <taxon>Eukaryota</taxon>
        <taxon>Metazoa</taxon>
        <taxon>Ecdysozoa</taxon>
        <taxon>Nematoda</taxon>
        <taxon>Chromadorea</taxon>
        <taxon>Rhabditida</taxon>
        <taxon>Tylenchina</taxon>
        <taxon>Panagrolaimomorpha</taxon>
        <taxon>Strongyloidoidea</taxon>
        <taxon>Steinernematidae</taxon>
        <taxon>Steinernema</taxon>
    </lineage>
</organism>
<sequence length="149" mass="16116">MPTETCPTLVCHLSVVIGEPISVSVNTISKFTLIKSCDVCRSSSGHSLLRWHLSPGTKDKDAFRVANASVQATLPCPSTLLFAAEGGDRGVLCPFGAAPSDCHLSDPVFGCIISLRRRRDTRNYPLSPLFSRSVSVSSQPELRKSDRRA</sequence>
<dbReference type="Proteomes" id="UP000095287">
    <property type="component" value="Unplaced"/>
</dbReference>
<dbReference type="AlphaFoldDB" id="A0A1I8AM58"/>
<keyword evidence="1" id="KW-1185">Reference proteome</keyword>